<dbReference type="AlphaFoldDB" id="A0A6H1ZZR6"/>
<dbReference type="EMBL" id="MT144420">
    <property type="protein sequence ID" value="QJA53426.1"/>
    <property type="molecule type" value="Genomic_DNA"/>
</dbReference>
<accession>A0A6H1ZZR6</accession>
<dbReference type="EMBL" id="MT144624">
    <property type="protein sequence ID" value="QJH95595.1"/>
    <property type="molecule type" value="Genomic_DNA"/>
</dbReference>
<reference evidence="1" key="1">
    <citation type="submission" date="2020-03" db="EMBL/GenBank/DDBJ databases">
        <title>The deep terrestrial virosphere.</title>
        <authorList>
            <person name="Holmfeldt K."/>
            <person name="Nilsson E."/>
            <person name="Simone D."/>
            <person name="Lopez-Fernandez M."/>
            <person name="Wu X."/>
            <person name="de Brujin I."/>
            <person name="Lundin D."/>
            <person name="Andersson A."/>
            <person name="Bertilsson S."/>
            <person name="Dopson M."/>
        </authorList>
    </citation>
    <scope>NUCLEOTIDE SEQUENCE</scope>
    <source>
        <strain evidence="1">TM448A03507</strain>
        <strain evidence="2">TM448B00479</strain>
    </source>
</reference>
<organism evidence="1">
    <name type="scientific">viral metagenome</name>
    <dbReference type="NCBI Taxonomy" id="1070528"/>
    <lineage>
        <taxon>unclassified sequences</taxon>
        <taxon>metagenomes</taxon>
        <taxon>organismal metagenomes</taxon>
    </lineage>
</organism>
<proteinExistence type="predicted"/>
<gene>
    <name evidence="1" type="ORF">TM448A03507_0015</name>
    <name evidence="2" type="ORF">TM448B00479_0004</name>
</gene>
<evidence type="ECO:0000313" key="1">
    <source>
        <dbReference type="EMBL" id="QJA53426.1"/>
    </source>
</evidence>
<sequence length="65" mass="7392">MSFNSATFFRGIDEIKTRLDKIIQLMELRNSIYQAQNEMRAGEYLNCTCHNKGKTSAVNPCPVHG</sequence>
<evidence type="ECO:0000313" key="2">
    <source>
        <dbReference type="EMBL" id="QJH95595.1"/>
    </source>
</evidence>
<name>A0A6H1ZZR6_9ZZZZ</name>
<protein>
    <submittedName>
        <fullName evidence="1">Uncharacterized protein</fullName>
    </submittedName>
</protein>